<keyword evidence="3" id="KW-0276">Fatty acid metabolism</keyword>
<dbReference type="PANTHER" id="PTHR43859">
    <property type="entry name" value="ACYL-ACTIVATING ENZYME"/>
    <property type="match status" value="1"/>
</dbReference>
<evidence type="ECO:0000256" key="1">
    <source>
        <dbReference type="ARBA" id="ARBA00006432"/>
    </source>
</evidence>
<organism evidence="7 8">
    <name type="scientific">Plastorhodobacter daqingensis</name>
    <dbReference type="NCBI Taxonomy" id="1387281"/>
    <lineage>
        <taxon>Bacteria</taxon>
        <taxon>Pseudomonadati</taxon>
        <taxon>Pseudomonadota</taxon>
        <taxon>Alphaproteobacteria</taxon>
        <taxon>Rhodobacterales</taxon>
        <taxon>Paracoccaceae</taxon>
        <taxon>Plastorhodobacter</taxon>
    </lineage>
</organism>
<dbReference type="RefSeq" id="WP_377406787.1">
    <property type="nucleotide sequence ID" value="NZ_JBHTFQ010000016.1"/>
</dbReference>
<proteinExistence type="inferred from homology"/>
<dbReference type="SUPFAM" id="SSF56801">
    <property type="entry name" value="Acetyl-CoA synthetase-like"/>
    <property type="match status" value="1"/>
</dbReference>
<evidence type="ECO:0000256" key="2">
    <source>
        <dbReference type="ARBA" id="ARBA00022598"/>
    </source>
</evidence>
<evidence type="ECO:0000256" key="4">
    <source>
        <dbReference type="ARBA" id="ARBA00023098"/>
    </source>
</evidence>
<feature type="domain" description="AMP-dependent synthetase/ligase" evidence="5">
    <location>
        <begin position="28"/>
        <end position="404"/>
    </location>
</feature>
<dbReference type="NCBIfam" id="NF006020">
    <property type="entry name" value="PRK08162.1"/>
    <property type="match status" value="1"/>
</dbReference>
<comment type="similarity">
    <text evidence="1">Belongs to the ATP-dependent AMP-binding enzyme family.</text>
</comment>
<evidence type="ECO:0000256" key="3">
    <source>
        <dbReference type="ARBA" id="ARBA00022832"/>
    </source>
</evidence>
<evidence type="ECO:0000259" key="6">
    <source>
        <dbReference type="Pfam" id="PF13193"/>
    </source>
</evidence>
<feature type="domain" description="AMP-binding enzyme C-terminal" evidence="6">
    <location>
        <begin position="454"/>
        <end position="530"/>
    </location>
</feature>
<gene>
    <name evidence="7" type="ORF">ACFQXB_18925</name>
</gene>
<evidence type="ECO:0000313" key="8">
    <source>
        <dbReference type="Proteomes" id="UP001596516"/>
    </source>
</evidence>
<keyword evidence="8" id="KW-1185">Reference proteome</keyword>
<reference evidence="8" key="1">
    <citation type="journal article" date="2019" name="Int. J. Syst. Evol. Microbiol.">
        <title>The Global Catalogue of Microorganisms (GCM) 10K type strain sequencing project: providing services to taxonomists for standard genome sequencing and annotation.</title>
        <authorList>
            <consortium name="The Broad Institute Genomics Platform"/>
            <consortium name="The Broad Institute Genome Sequencing Center for Infectious Disease"/>
            <person name="Wu L."/>
            <person name="Ma J."/>
        </authorList>
    </citation>
    <scope>NUCLEOTIDE SEQUENCE [LARGE SCALE GENOMIC DNA]</scope>
    <source>
        <strain evidence="8">CGMCC 1.12750</strain>
    </source>
</reference>
<protein>
    <submittedName>
        <fullName evidence="7">AMP-binding protein</fullName>
    </submittedName>
</protein>
<dbReference type="CDD" id="cd12118">
    <property type="entry name" value="ttLC_FACS_AEE21_like"/>
    <property type="match status" value="1"/>
</dbReference>
<dbReference type="Pfam" id="PF13193">
    <property type="entry name" value="AMP-binding_C"/>
    <property type="match status" value="1"/>
</dbReference>
<dbReference type="EMBL" id="JBHTFQ010000016">
    <property type="protein sequence ID" value="MFC7706248.1"/>
    <property type="molecule type" value="Genomic_DNA"/>
</dbReference>
<dbReference type="Proteomes" id="UP001596516">
    <property type="component" value="Unassembled WGS sequence"/>
</dbReference>
<name>A0ABW2UTD0_9RHOB</name>
<dbReference type="InterPro" id="IPR045851">
    <property type="entry name" value="AMP-bd_C_sf"/>
</dbReference>
<comment type="caution">
    <text evidence="7">The sequence shown here is derived from an EMBL/GenBank/DDBJ whole genome shotgun (WGS) entry which is preliminary data.</text>
</comment>
<dbReference type="InterPro" id="IPR042099">
    <property type="entry name" value="ANL_N_sf"/>
</dbReference>
<evidence type="ECO:0000259" key="5">
    <source>
        <dbReference type="Pfam" id="PF00501"/>
    </source>
</evidence>
<evidence type="ECO:0000313" key="7">
    <source>
        <dbReference type="EMBL" id="MFC7706248.1"/>
    </source>
</evidence>
<sequence length="544" mass="60117">MSLDLDASYLQKRPANFRPLTPLNFLLRAADVFPDRVAVIHGEQRFTWREHAQRCKQLASALMHSGVRSGETVAILAPNTPAVLEAHFGVPMAGAILNTLNIRLDAAAIAFILDHCEARVFLVDKQLSEVAKAALEIAQVKPLVVDIEDPLAEGGERIGTLTYEELLRKGHAEEPTYWPEDEFEVISLNYTSGTTGNPKGVLYHHRGVYLTCLSQLLHHRMDSNSIYLWTLPMFHCNGWCFSWAVAAVGGTHVCQRKVIAEDIFNAIEEHGVTHLCGAPTVLGMLIDGAARTGLKLTRPVAVMTAGAAPPAAILRDTEALGFTVRHVYGATELHSVTTLCDWHREWDDLPPEERSHMMARQGVRTVVTDAMIVADPVTLDPVPHNGAVMGEILYRSNTGMKGYLKNPQATEEAFAGGWYRTGDLAVVHEDGYVEIKDRSKDIIISGGENISSIEVEDVLFQHPSVSYAAVVAMKDDRWGETPCAFIELKPGPANQVTQEEVIEFCRAHLAKFKVPRRIIFGPIERTATGKVQKFRLRKLVEQVA</sequence>
<dbReference type="Gene3D" id="3.30.300.30">
    <property type="match status" value="1"/>
</dbReference>
<keyword evidence="4" id="KW-0443">Lipid metabolism</keyword>
<dbReference type="InterPro" id="IPR000873">
    <property type="entry name" value="AMP-dep_synth/lig_dom"/>
</dbReference>
<accession>A0ABW2UTD0</accession>
<keyword evidence="2" id="KW-0436">Ligase</keyword>
<dbReference type="Pfam" id="PF00501">
    <property type="entry name" value="AMP-binding"/>
    <property type="match status" value="1"/>
</dbReference>
<dbReference type="PANTHER" id="PTHR43859:SF4">
    <property type="entry name" value="BUTANOATE--COA LIGASE AAE1-RELATED"/>
    <property type="match status" value="1"/>
</dbReference>
<dbReference type="Gene3D" id="3.40.50.12780">
    <property type="entry name" value="N-terminal domain of ligase-like"/>
    <property type="match status" value="1"/>
</dbReference>
<dbReference type="InterPro" id="IPR025110">
    <property type="entry name" value="AMP-bd_C"/>
</dbReference>